<name>A0A916RDA5_9HYPH</name>
<comment type="caution">
    <text evidence="2">The sequence shown here is derived from an EMBL/GenBank/DDBJ whole genome shotgun (WGS) entry which is preliminary data.</text>
</comment>
<keyword evidence="1" id="KW-0812">Transmembrane</keyword>
<keyword evidence="1" id="KW-1133">Transmembrane helix</keyword>
<dbReference type="RefSeq" id="WP_127071036.1">
    <property type="nucleotide sequence ID" value="NZ_BMKB01000003.1"/>
</dbReference>
<evidence type="ECO:0000313" key="2">
    <source>
        <dbReference type="EMBL" id="GGA52791.1"/>
    </source>
</evidence>
<feature type="transmembrane region" description="Helical" evidence="1">
    <location>
        <begin position="164"/>
        <end position="194"/>
    </location>
</feature>
<proteinExistence type="predicted"/>
<dbReference type="AlphaFoldDB" id="A0A916RDA5"/>
<keyword evidence="3" id="KW-1185">Reference proteome</keyword>
<feature type="transmembrane region" description="Helical" evidence="1">
    <location>
        <begin position="68"/>
        <end position="88"/>
    </location>
</feature>
<protein>
    <recommendedName>
        <fullName evidence="4">Cytochrome C oxidase subunit I</fullName>
    </recommendedName>
</protein>
<evidence type="ECO:0000313" key="3">
    <source>
        <dbReference type="Proteomes" id="UP000596977"/>
    </source>
</evidence>
<reference evidence="2 3" key="1">
    <citation type="journal article" date="2014" name="Int. J. Syst. Evol. Microbiol.">
        <title>Complete genome sequence of Corynebacterium casei LMG S-19264T (=DSM 44701T), isolated from a smear-ripened cheese.</title>
        <authorList>
            <consortium name="US DOE Joint Genome Institute (JGI-PGF)"/>
            <person name="Walter F."/>
            <person name="Albersmeier A."/>
            <person name="Kalinowski J."/>
            <person name="Ruckert C."/>
        </authorList>
    </citation>
    <scope>NUCLEOTIDE SEQUENCE [LARGE SCALE GENOMIC DNA]</scope>
    <source>
        <strain evidence="2 3">CGMCC 1.15896</strain>
    </source>
</reference>
<feature type="transmembrane region" description="Helical" evidence="1">
    <location>
        <begin position="215"/>
        <end position="248"/>
    </location>
</feature>
<feature type="transmembrane region" description="Helical" evidence="1">
    <location>
        <begin position="42"/>
        <end position="62"/>
    </location>
</feature>
<dbReference type="OrthoDB" id="9809543at2"/>
<evidence type="ECO:0000256" key="1">
    <source>
        <dbReference type="SAM" id="Phobius"/>
    </source>
</evidence>
<evidence type="ECO:0008006" key="4">
    <source>
        <dbReference type="Google" id="ProtNLM"/>
    </source>
</evidence>
<organism evidence="2 3">
    <name type="scientific">Pelagibacterium lentulum</name>
    <dbReference type="NCBI Taxonomy" id="2029865"/>
    <lineage>
        <taxon>Bacteria</taxon>
        <taxon>Pseudomonadati</taxon>
        <taxon>Pseudomonadota</taxon>
        <taxon>Alphaproteobacteria</taxon>
        <taxon>Hyphomicrobiales</taxon>
        <taxon>Devosiaceae</taxon>
        <taxon>Pelagibacterium</taxon>
    </lineage>
</organism>
<dbReference type="Pfam" id="PF09955">
    <property type="entry name" value="DUF2189"/>
    <property type="match status" value="1"/>
</dbReference>
<sequence length="274" mass="30311">MTQINAADQHTLDLQIRDISISDVNDALRHGFEDFWEHPSHYAFAALIYPVVMVVVGFWVSGRNVLPLIYPLASGFALLGPFVALIFYEISRRQELGLDTSWKHGFGAIRSPAFPAILAVGLLLCALFIAWLVAAQLLFTSLFGSQAPESFMALFYEVFTTTRGWMLIIFGNLVGLLFALAVLSISVVTFPLLLDRNVKAGVAIRTSVKATSINTVPVLFWGLLVGVLLALGMVTLFVGLVIVMPVLGHATWHLYRKMIAPQPGREVRKRRSNR</sequence>
<dbReference type="InterPro" id="IPR018692">
    <property type="entry name" value="DUF2189"/>
</dbReference>
<feature type="transmembrane region" description="Helical" evidence="1">
    <location>
        <begin position="113"/>
        <end position="144"/>
    </location>
</feature>
<gene>
    <name evidence="2" type="ORF">GCM10011499_23610</name>
</gene>
<dbReference type="EMBL" id="BMKB01000003">
    <property type="protein sequence ID" value="GGA52791.1"/>
    <property type="molecule type" value="Genomic_DNA"/>
</dbReference>
<accession>A0A916RDA5</accession>
<dbReference type="Proteomes" id="UP000596977">
    <property type="component" value="Unassembled WGS sequence"/>
</dbReference>
<keyword evidence="1" id="KW-0472">Membrane</keyword>